<keyword evidence="2" id="KW-1185">Reference proteome</keyword>
<protein>
    <submittedName>
        <fullName evidence="1">Uncharacterized protein</fullName>
    </submittedName>
</protein>
<dbReference type="Proteomes" id="UP001732700">
    <property type="component" value="Chromosome 7D"/>
</dbReference>
<evidence type="ECO:0000313" key="1">
    <source>
        <dbReference type="EnsemblPlants" id="AVESA.00010b.r2.7DG1348300.1.CDS"/>
    </source>
</evidence>
<reference evidence="1" key="2">
    <citation type="submission" date="2025-09" db="UniProtKB">
        <authorList>
            <consortium name="EnsemblPlants"/>
        </authorList>
    </citation>
    <scope>IDENTIFICATION</scope>
</reference>
<accession>A0ACD6AFL5</accession>
<name>A0ACD6AFL5_AVESA</name>
<reference evidence="1" key="1">
    <citation type="submission" date="2021-05" db="EMBL/GenBank/DDBJ databases">
        <authorList>
            <person name="Scholz U."/>
            <person name="Mascher M."/>
            <person name="Fiebig A."/>
        </authorList>
    </citation>
    <scope>NUCLEOTIDE SEQUENCE [LARGE SCALE GENOMIC DNA]</scope>
</reference>
<organism evidence="1 2">
    <name type="scientific">Avena sativa</name>
    <name type="common">Oat</name>
    <dbReference type="NCBI Taxonomy" id="4498"/>
    <lineage>
        <taxon>Eukaryota</taxon>
        <taxon>Viridiplantae</taxon>
        <taxon>Streptophyta</taxon>
        <taxon>Embryophyta</taxon>
        <taxon>Tracheophyta</taxon>
        <taxon>Spermatophyta</taxon>
        <taxon>Magnoliopsida</taxon>
        <taxon>Liliopsida</taxon>
        <taxon>Poales</taxon>
        <taxon>Poaceae</taxon>
        <taxon>BOP clade</taxon>
        <taxon>Pooideae</taxon>
        <taxon>Poodae</taxon>
        <taxon>Poeae</taxon>
        <taxon>Poeae Chloroplast Group 1 (Aveneae type)</taxon>
        <taxon>Aveninae</taxon>
        <taxon>Avena</taxon>
    </lineage>
</organism>
<proteinExistence type="predicted"/>
<dbReference type="EnsemblPlants" id="AVESA.00010b.r2.7DG1348300.1">
    <property type="protein sequence ID" value="AVESA.00010b.r2.7DG1348300.1.CDS"/>
    <property type="gene ID" value="AVESA.00010b.r2.7DG1348300"/>
</dbReference>
<sequence>MSVLIVTSVGDIELDLHTDQCPLTTKNFLKLCKMKYYNGCLFHKVEKDFLAQSGDPTGTGSGGDSVYKFLYGDQARFFNDEIRPELRHSKTGTIAMASAGENCNASQFYFTLRDDIDYLDDKHTIFGQVAEGVGFETLTKINEAYVDEKGRPFKDIRIKHTYILDDPFDDPPQLAELIPENSPLGKPHDEVAEDRLEDSWVPLDETVDPGQLEEMIRSKEAHANAVILESVGDIPDAEVKPPDNVLFVCKLNPVTQDEDLYTIFSRFGSVTSAEIIRDFKTGDSLCYAFIEFEAKEACERAFFKMDNCLIDDRRIHVDFSQSVSKLWGQFRQSKQNAKKDGCFKCGAPNHIARDCDQDAEQKTKGPNYVLKDENTQRGVNNRRSYDMVFEDDAAHQKTDRRKIQKADDRRSDLPPRADRDRNSREKTQSEEKRNRQGKEDDMSRQDRGGRRQDDYPNYNRSGDRSSGRHGDRDYSSKQQSRSRNRDDDEEYKRRSGVGRHDRDKHDGERRHREDDDRGKDDRHKRDNRDRRARSPDIDRHRREDAGHGHRDRQREKRHRDDR</sequence>
<evidence type="ECO:0000313" key="2">
    <source>
        <dbReference type="Proteomes" id="UP001732700"/>
    </source>
</evidence>